<dbReference type="EMBL" id="CP046171">
    <property type="protein sequence ID" value="QIS04186.1"/>
    <property type="molecule type" value="Genomic_DNA"/>
</dbReference>
<dbReference type="RefSeq" id="WP_167463304.1">
    <property type="nucleotide sequence ID" value="NZ_CP046171.1"/>
</dbReference>
<dbReference type="PROSITE" id="PS50977">
    <property type="entry name" value="HTH_TETR_2"/>
    <property type="match status" value="1"/>
</dbReference>
<dbReference type="SUPFAM" id="SSF46689">
    <property type="entry name" value="Homeodomain-like"/>
    <property type="match status" value="1"/>
</dbReference>
<dbReference type="PANTHER" id="PTHR30055">
    <property type="entry name" value="HTH-TYPE TRANSCRIPTIONAL REGULATOR RUTR"/>
    <property type="match status" value="1"/>
</dbReference>
<feature type="domain" description="HTH tetR-type" evidence="5">
    <location>
        <begin position="20"/>
        <end position="80"/>
    </location>
</feature>
<dbReference type="Pfam" id="PF00440">
    <property type="entry name" value="TetR_N"/>
    <property type="match status" value="1"/>
</dbReference>
<evidence type="ECO:0000256" key="4">
    <source>
        <dbReference type="PROSITE-ProRule" id="PRU00335"/>
    </source>
</evidence>
<keyword evidence="1" id="KW-0805">Transcription regulation</keyword>
<evidence type="ECO:0000313" key="7">
    <source>
        <dbReference type="Proteomes" id="UP000501705"/>
    </source>
</evidence>
<dbReference type="PANTHER" id="PTHR30055:SF238">
    <property type="entry name" value="MYCOFACTOCIN BIOSYNTHESIS TRANSCRIPTIONAL REGULATOR MFTR-RELATED"/>
    <property type="match status" value="1"/>
</dbReference>
<feature type="DNA-binding region" description="H-T-H motif" evidence="4">
    <location>
        <begin position="43"/>
        <end position="62"/>
    </location>
</feature>
<sequence length="204" mass="22701">MQRTEVAVAPIPDLRARRRRQTELEIHTAAITLAAERGADRVTVDDIAALAGVSARTFFRYFPTRDRALVYDRWGFDDAVDALFARHDPREVRMRDVETVYEHGLARIKADPDPDAATTIYRTLSASTQLMAAATAAANERTAALLDTIPAAERIRVRLLLGVARTVLFTAFAEWVESGSPTASSDSSPLLEVYRRLCREVRSL</sequence>
<evidence type="ECO:0000256" key="1">
    <source>
        <dbReference type="ARBA" id="ARBA00023015"/>
    </source>
</evidence>
<evidence type="ECO:0000313" key="6">
    <source>
        <dbReference type="EMBL" id="QIS04186.1"/>
    </source>
</evidence>
<evidence type="ECO:0000256" key="3">
    <source>
        <dbReference type="ARBA" id="ARBA00023163"/>
    </source>
</evidence>
<name>A0A6G9XTF4_NOCBR</name>
<accession>A0A6G9XTF4</accession>
<keyword evidence="3" id="KW-0804">Transcription</keyword>
<dbReference type="Proteomes" id="UP000501705">
    <property type="component" value="Chromosome"/>
</dbReference>
<evidence type="ECO:0000256" key="2">
    <source>
        <dbReference type="ARBA" id="ARBA00023125"/>
    </source>
</evidence>
<dbReference type="InterPro" id="IPR050109">
    <property type="entry name" value="HTH-type_TetR-like_transc_reg"/>
</dbReference>
<protein>
    <submittedName>
        <fullName evidence="6">TetR family transcriptional regulator</fullName>
    </submittedName>
</protein>
<dbReference type="GO" id="GO:0003700">
    <property type="term" value="F:DNA-binding transcription factor activity"/>
    <property type="evidence" value="ECO:0007669"/>
    <property type="project" value="TreeGrafter"/>
</dbReference>
<dbReference type="AlphaFoldDB" id="A0A6G9XTF4"/>
<organism evidence="6 7">
    <name type="scientific">Nocardia brasiliensis</name>
    <dbReference type="NCBI Taxonomy" id="37326"/>
    <lineage>
        <taxon>Bacteria</taxon>
        <taxon>Bacillati</taxon>
        <taxon>Actinomycetota</taxon>
        <taxon>Actinomycetes</taxon>
        <taxon>Mycobacteriales</taxon>
        <taxon>Nocardiaceae</taxon>
        <taxon>Nocardia</taxon>
    </lineage>
</organism>
<evidence type="ECO:0000259" key="5">
    <source>
        <dbReference type="PROSITE" id="PS50977"/>
    </source>
</evidence>
<reference evidence="6 7" key="1">
    <citation type="journal article" date="2019" name="ACS Chem. Biol.">
        <title>Identification and Mobilization of a Cryptic Antibiotic Biosynthesis Gene Locus from a Human-Pathogenic Nocardia Isolate.</title>
        <authorList>
            <person name="Herisse M."/>
            <person name="Ishida K."/>
            <person name="Porter J.L."/>
            <person name="Howden B."/>
            <person name="Hertweck C."/>
            <person name="Stinear T.P."/>
            <person name="Pidot S.J."/>
        </authorList>
    </citation>
    <scope>NUCLEOTIDE SEQUENCE [LARGE SCALE GENOMIC DNA]</scope>
    <source>
        <strain evidence="6 7">AUSMDU00024985</strain>
    </source>
</reference>
<keyword evidence="2 4" id="KW-0238">DNA-binding</keyword>
<gene>
    <name evidence="6" type="ORF">F5X71_19270</name>
</gene>
<dbReference type="InterPro" id="IPR009057">
    <property type="entry name" value="Homeodomain-like_sf"/>
</dbReference>
<proteinExistence type="predicted"/>
<dbReference type="Gene3D" id="1.10.357.10">
    <property type="entry name" value="Tetracycline Repressor, domain 2"/>
    <property type="match status" value="1"/>
</dbReference>
<dbReference type="InterPro" id="IPR001647">
    <property type="entry name" value="HTH_TetR"/>
</dbReference>
<dbReference type="GO" id="GO:0000976">
    <property type="term" value="F:transcription cis-regulatory region binding"/>
    <property type="evidence" value="ECO:0007669"/>
    <property type="project" value="TreeGrafter"/>
</dbReference>